<keyword evidence="3" id="KW-0862">Zinc</keyword>
<evidence type="ECO:0000313" key="7">
    <source>
        <dbReference type="Proteomes" id="UP000694865"/>
    </source>
</evidence>
<comment type="similarity">
    <text evidence="4">Belongs to the ZNF277 family.</text>
</comment>
<dbReference type="GeneID" id="100368355"/>
<sequence>MAEGGDSVSGDQKQKNYNAVLEPLSFSECASSSSCIPENSTTACLVCNHPYDMVKEKDIFLKHLAVDHKLIIGDVNLICDLKSYVEYWWKRFREKPITEFCYVLITNSRPIDKGPKENYYFLSPKLPEDNELRENLQRKRLNWILESQQKERIDQSFSRGCFFCRQHFDGNRAEFLNHMARDHGFSIGKPDNVVFVNEFLDILEEKMDSFQCLFCEKTFKDRSVLKDHMRKKQHKRINPKNTMYDKYYIINYLELGKNWEEVQAEDDTDLPAPATQSDNDDHWEDWEEKSGASAFCLFCDYSSTDIDKLLGHMSESHDFDLTQIKEEQGLNFYQQVKLLNYIRRQVHQNVCLSCQRKFDDKATMVEHLKKENHVKQLPPADTWDQPQYYFPTYENDALLCLLTDEDTELSGQVVVPEDAPHIDSSILQQLDVKTLLK</sequence>
<dbReference type="PANTHER" id="PTHR13267:SF3">
    <property type="entry name" value="ZINC FINGER PROTEIN 277"/>
    <property type="match status" value="1"/>
</dbReference>
<evidence type="ECO:0000313" key="8">
    <source>
        <dbReference type="RefSeq" id="XP_002742133.1"/>
    </source>
</evidence>
<feature type="domain" description="C2H2-type" evidence="6">
    <location>
        <begin position="210"/>
        <end position="239"/>
    </location>
</feature>
<proteinExistence type="inferred from homology"/>
<dbReference type="SMART" id="SM00355">
    <property type="entry name" value="ZnF_C2H2"/>
    <property type="match status" value="5"/>
</dbReference>
<dbReference type="Proteomes" id="UP000694865">
    <property type="component" value="Unplaced"/>
</dbReference>
<dbReference type="PROSITE" id="PS50157">
    <property type="entry name" value="ZINC_FINGER_C2H2_2"/>
    <property type="match status" value="2"/>
</dbReference>
<dbReference type="PANTHER" id="PTHR13267">
    <property type="entry name" value="ZINC FINGER PROTEIN 277"/>
    <property type="match status" value="1"/>
</dbReference>
<evidence type="ECO:0000256" key="1">
    <source>
        <dbReference type="ARBA" id="ARBA00022723"/>
    </source>
</evidence>
<evidence type="ECO:0000259" key="6">
    <source>
        <dbReference type="PROSITE" id="PS50157"/>
    </source>
</evidence>
<dbReference type="Gene3D" id="3.30.160.60">
    <property type="entry name" value="Classic Zinc Finger"/>
    <property type="match status" value="1"/>
</dbReference>
<keyword evidence="2 5" id="KW-0863">Zinc-finger</keyword>
<gene>
    <name evidence="8" type="primary">LOC100368355</name>
</gene>
<dbReference type="InterPro" id="IPR041661">
    <property type="entry name" value="ZN622/Rei1/Reh1_Znf-C2H2"/>
</dbReference>
<dbReference type="InterPro" id="IPR013087">
    <property type="entry name" value="Znf_C2H2_type"/>
</dbReference>
<keyword evidence="7" id="KW-1185">Reference proteome</keyword>
<evidence type="ECO:0000256" key="3">
    <source>
        <dbReference type="ARBA" id="ARBA00022833"/>
    </source>
</evidence>
<evidence type="ECO:0000256" key="2">
    <source>
        <dbReference type="ARBA" id="ARBA00022771"/>
    </source>
</evidence>
<dbReference type="InterPro" id="IPR040048">
    <property type="entry name" value="ZNF277"/>
</dbReference>
<organism evidence="7 8">
    <name type="scientific">Saccoglossus kowalevskii</name>
    <name type="common">Acorn worm</name>
    <dbReference type="NCBI Taxonomy" id="10224"/>
    <lineage>
        <taxon>Eukaryota</taxon>
        <taxon>Metazoa</taxon>
        <taxon>Hemichordata</taxon>
        <taxon>Enteropneusta</taxon>
        <taxon>Harrimaniidae</taxon>
        <taxon>Saccoglossus</taxon>
    </lineage>
</organism>
<feature type="domain" description="C2H2-type" evidence="6">
    <location>
        <begin position="349"/>
        <end position="378"/>
    </location>
</feature>
<dbReference type="SUPFAM" id="SSF57667">
    <property type="entry name" value="beta-beta-alpha zinc fingers"/>
    <property type="match status" value="2"/>
</dbReference>
<accession>A0ABM0H1I3</accession>
<name>A0ABM0H1I3_SACKO</name>
<keyword evidence="1" id="KW-0479">Metal-binding</keyword>
<evidence type="ECO:0000256" key="4">
    <source>
        <dbReference type="ARBA" id="ARBA00034119"/>
    </source>
</evidence>
<dbReference type="InterPro" id="IPR036236">
    <property type="entry name" value="Znf_C2H2_sf"/>
</dbReference>
<reference evidence="8" key="1">
    <citation type="submission" date="2025-08" db="UniProtKB">
        <authorList>
            <consortium name="RefSeq"/>
        </authorList>
    </citation>
    <scope>IDENTIFICATION</scope>
    <source>
        <tissue evidence="8">Testes</tissue>
    </source>
</reference>
<protein>
    <submittedName>
        <fullName evidence="8">Zinc finger protein 277-like</fullName>
    </submittedName>
</protein>
<dbReference type="PROSITE" id="PS00028">
    <property type="entry name" value="ZINC_FINGER_C2H2_1"/>
    <property type="match status" value="2"/>
</dbReference>
<evidence type="ECO:0000256" key="5">
    <source>
        <dbReference type="PROSITE-ProRule" id="PRU00042"/>
    </source>
</evidence>
<dbReference type="Pfam" id="PF12756">
    <property type="entry name" value="zf-C2H2_2"/>
    <property type="match status" value="2"/>
</dbReference>
<dbReference type="RefSeq" id="XP_002742133.1">
    <property type="nucleotide sequence ID" value="XM_002742087.2"/>
</dbReference>